<feature type="binding site" description="axial binding residue" evidence="9">
    <location>
        <position position="319"/>
    </location>
    <ligand>
        <name>heme c</name>
        <dbReference type="ChEBI" id="CHEBI:61717"/>
        <label>2</label>
    </ligand>
    <ligandPart>
        <name>Fe</name>
        <dbReference type="ChEBI" id="CHEBI:18248"/>
    </ligandPart>
</feature>
<evidence type="ECO:0000313" key="12">
    <source>
        <dbReference type="EMBL" id="KYF65029.1"/>
    </source>
</evidence>
<feature type="domain" description="Cytochrome c" evidence="11">
    <location>
        <begin position="231"/>
        <end position="344"/>
    </location>
</feature>
<feature type="region of interest" description="Disordered" evidence="10">
    <location>
        <begin position="30"/>
        <end position="50"/>
    </location>
</feature>
<evidence type="ECO:0000256" key="9">
    <source>
        <dbReference type="PIRSR" id="PIRSR000294-2"/>
    </source>
</evidence>
<dbReference type="GO" id="GO:0042597">
    <property type="term" value="C:periplasmic space"/>
    <property type="evidence" value="ECO:0007669"/>
    <property type="project" value="UniProtKB-SubCell"/>
</dbReference>
<evidence type="ECO:0000256" key="3">
    <source>
        <dbReference type="ARBA" id="ARBA00022723"/>
    </source>
</evidence>
<feature type="binding site" description="covalent" evidence="8">
    <location>
        <position position="248"/>
    </location>
    <ligand>
        <name>heme c</name>
        <dbReference type="ChEBI" id="CHEBI:61717"/>
        <label>2</label>
    </ligand>
</feature>
<feature type="region of interest" description="Disordered" evidence="10">
    <location>
        <begin position="351"/>
        <end position="370"/>
    </location>
</feature>
<feature type="binding site" description="axial binding residue" evidence="9">
    <location>
        <position position="119"/>
    </location>
    <ligand>
        <name>heme c</name>
        <dbReference type="ChEBI" id="CHEBI:61717"/>
        <label>1</label>
    </ligand>
    <ligandPart>
        <name>Fe</name>
        <dbReference type="ChEBI" id="CHEBI:18248"/>
    </ligandPart>
</feature>
<evidence type="ECO:0000256" key="4">
    <source>
        <dbReference type="ARBA" id="ARBA00022729"/>
    </source>
</evidence>
<evidence type="ECO:0000256" key="5">
    <source>
        <dbReference type="ARBA" id="ARBA00022764"/>
    </source>
</evidence>
<dbReference type="Gene3D" id="1.10.760.10">
    <property type="entry name" value="Cytochrome c-like domain"/>
    <property type="match status" value="2"/>
</dbReference>
<dbReference type="PANTHER" id="PTHR30600:SF7">
    <property type="entry name" value="CYTOCHROME C PEROXIDASE-RELATED"/>
    <property type="match status" value="1"/>
</dbReference>
<evidence type="ECO:0000256" key="6">
    <source>
        <dbReference type="ARBA" id="ARBA00023002"/>
    </source>
</evidence>
<keyword evidence="4" id="KW-0732">Signal</keyword>
<keyword evidence="7 9" id="KW-0408">Iron</keyword>
<evidence type="ECO:0000256" key="7">
    <source>
        <dbReference type="ARBA" id="ARBA00023004"/>
    </source>
</evidence>
<dbReference type="InterPro" id="IPR026259">
    <property type="entry name" value="MauG/Cytc_peroxidase"/>
</dbReference>
<dbReference type="PROSITE" id="PS51257">
    <property type="entry name" value="PROKAR_LIPOPROTEIN"/>
    <property type="match status" value="1"/>
</dbReference>
<keyword evidence="6" id="KW-0560">Oxidoreductase</keyword>
<dbReference type="PIRSF" id="PIRSF000294">
    <property type="entry name" value="Cytochrome-c_peroxidase"/>
    <property type="match status" value="1"/>
</dbReference>
<dbReference type="Proteomes" id="UP000075260">
    <property type="component" value="Unassembled WGS sequence"/>
</dbReference>
<comment type="PTM">
    <text evidence="8">Binds 2 heme groups per subunit.</text>
</comment>
<comment type="cofactor">
    <cofactor evidence="8">
        <name>heme</name>
        <dbReference type="ChEBI" id="CHEBI:30413"/>
    </cofactor>
    <text evidence="8">Binds 2 heme groups.</text>
</comment>
<evidence type="ECO:0000256" key="8">
    <source>
        <dbReference type="PIRSR" id="PIRSR000294-1"/>
    </source>
</evidence>
<dbReference type="InterPro" id="IPR009056">
    <property type="entry name" value="Cyt_c-like_dom"/>
</dbReference>
<dbReference type="InterPro" id="IPR004852">
    <property type="entry name" value="Di-haem_cyt_c_peroxidsae"/>
</dbReference>
<comment type="caution">
    <text evidence="12">The sequence shown here is derived from an EMBL/GenBank/DDBJ whole genome shotgun (WGS) entry which is preliminary data.</text>
</comment>
<dbReference type="EMBL" id="JEMA01000863">
    <property type="protein sequence ID" value="KYF65029.1"/>
    <property type="molecule type" value="Genomic_DNA"/>
</dbReference>
<dbReference type="GO" id="GO:0046872">
    <property type="term" value="F:metal ion binding"/>
    <property type="evidence" value="ECO:0007669"/>
    <property type="project" value="UniProtKB-KW"/>
</dbReference>
<feature type="binding site" description="covalent" evidence="8">
    <location>
        <position position="99"/>
    </location>
    <ligand>
        <name>heme c</name>
        <dbReference type="ChEBI" id="CHEBI:61717"/>
        <label>1</label>
    </ligand>
</feature>
<evidence type="ECO:0000256" key="10">
    <source>
        <dbReference type="SAM" id="MobiDB-lite"/>
    </source>
</evidence>
<evidence type="ECO:0000256" key="1">
    <source>
        <dbReference type="ARBA" id="ARBA00004418"/>
    </source>
</evidence>
<feature type="binding site" description="covalent" evidence="8">
    <location>
        <position position="102"/>
    </location>
    <ligand>
        <name>heme c</name>
        <dbReference type="ChEBI" id="CHEBI:61717"/>
        <label>1</label>
    </ligand>
</feature>
<dbReference type="GO" id="GO:0020037">
    <property type="term" value="F:heme binding"/>
    <property type="evidence" value="ECO:0007669"/>
    <property type="project" value="InterPro"/>
</dbReference>
<dbReference type="SUPFAM" id="SSF46626">
    <property type="entry name" value="Cytochrome c"/>
    <property type="match status" value="2"/>
</dbReference>
<feature type="binding site" description="axial binding residue" evidence="9">
    <location>
        <position position="249"/>
    </location>
    <ligand>
        <name>heme c</name>
        <dbReference type="ChEBI" id="CHEBI:61717"/>
        <label>2</label>
    </ligand>
    <ligandPart>
        <name>Fe</name>
        <dbReference type="ChEBI" id="CHEBI:18248"/>
    </ligandPart>
</feature>
<dbReference type="InterPro" id="IPR051395">
    <property type="entry name" value="Cytochrome_c_Peroxidase/MauG"/>
</dbReference>
<dbReference type="AlphaFoldDB" id="A0A150QAM4"/>
<keyword evidence="3 9" id="KW-0479">Metal-binding</keyword>
<name>A0A150QAM4_SORCE</name>
<proteinExistence type="predicted"/>
<evidence type="ECO:0000259" key="11">
    <source>
        <dbReference type="PROSITE" id="PS51007"/>
    </source>
</evidence>
<dbReference type="InterPro" id="IPR036909">
    <property type="entry name" value="Cyt_c-like_dom_sf"/>
</dbReference>
<evidence type="ECO:0000313" key="13">
    <source>
        <dbReference type="Proteomes" id="UP000075260"/>
    </source>
</evidence>
<organism evidence="12 13">
    <name type="scientific">Sorangium cellulosum</name>
    <name type="common">Polyangium cellulosum</name>
    <dbReference type="NCBI Taxonomy" id="56"/>
    <lineage>
        <taxon>Bacteria</taxon>
        <taxon>Pseudomonadati</taxon>
        <taxon>Myxococcota</taxon>
        <taxon>Polyangia</taxon>
        <taxon>Polyangiales</taxon>
        <taxon>Polyangiaceae</taxon>
        <taxon>Sorangium</taxon>
    </lineage>
</organism>
<dbReference type="Pfam" id="PF03150">
    <property type="entry name" value="CCP_MauG"/>
    <property type="match status" value="1"/>
</dbReference>
<feature type="binding site" description="covalent" evidence="8">
    <location>
        <position position="245"/>
    </location>
    <ligand>
        <name>heme c</name>
        <dbReference type="ChEBI" id="CHEBI:61717"/>
        <label>2</label>
    </ligand>
</feature>
<dbReference type="GO" id="GO:0004130">
    <property type="term" value="F:cytochrome-c peroxidase activity"/>
    <property type="evidence" value="ECO:0007669"/>
    <property type="project" value="TreeGrafter"/>
</dbReference>
<feature type="binding site" description="axial binding residue" evidence="9">
    <location>
        <position position="103"/>
    </location>
    <ligand>
        <name>heme c</name>
        <dbReference type="ChEBI" id="CHEBI:61717"/>
        <label>1</label>
    </ligand>
    <ligandPart>
        <name>Fe</name>
        <dbReference type="ChEBI" id="CHEBI:18248"/>
    </ligandPart>
</feature>
<dbReference type="PROSITE" id="PS51007">
    <property type="entry name" value="CYTC"/>
    <property type="match status" value="1"/>
</dbReference>
<comment type="subcellular location">
    <subcellularLocation>
        <location evidence="1">Periplasm</location>
    </subcellularLocation>
</comment>
<dbReference type="GO" id="GO:0009055">
    <property type="term" value="F:electron transfer activity"/>
    <property type="evidence" value="ECO:0007669"/>
    <property type="project" value="InterPro"/>
</dbReference>
<dbReference type="RefSeq" id="WP_061611374.1">
    <property type="nucleotide sequence ID" value="NZ_CP162579.1"/>
</dbReference>
<sequence>MRWPSSLISVLLVAAGLGACDRQADYEYQPPAASTTGKPAAPGAGETKPLVFNPDDVKSFKVLPAKFDYEKNPITDEKVTLGRMLWYEARLSKNHDISCNSCHDLSSYGVDNKQFSSGHKGQLGGRNSPSAYNAGHHVAQFWDGRAATLEDQAKGPILNPVEMAMPDEKRVIATLKSIPEYVNLFKTAFPEDKDPITYDNMAKAIGAFERGLVTPSRFDKYLGGDDKALTAEEKVGFHKFISLGCPTCHTGVAVGGSTFQKLGLVKEFTGLKDFGRFDHTKDEKDKFFFRVPSLRNVEKTFPYFHDGSIATLDDTVTKMAWHQLGVEAKPDEVKAVVAFLKALTGDLPTEYIKKPELPPSTPTTPKADPT</sequence>
<dbReference type="PANTHER" id="PTHR30600">
    <property type="entry name" value="CYTOCHROME C PEROXIDASE-RELATED"/>
    <property type="match status" value="1"/>
</dbReference>
<gene>
    <name evidence="12" type="ORF">BE15_38885</name>
</gene>
<keyword evidence="5" id="KW-0574">Periplasm</keyword>
<reference evidence="12 13" key="1">
    <citation type="submission" date="2014-02" db="EMBL/GenBank/DDBJ databases">
        <title>The small core and large imbalanced accessory genome model reveals a collaborative survival strategy of Sorangium cellulosum strains in nature.</title>
        <authorList>
            <person name="Han K."/>
            <person name="Peng R."/>
            <person name="Blom J."/>
            <person name="Li Y.-Z."/>
        </authorList>
    </citation>
    <scope>NUCLEOTIDE SEQUENCE [LARGE SCALE GENOMIC DNA]</scope>
    <source>
        <strain evidence="12 13">So0008-312</strain>
    </source>
</reference>
<accession>A0A150QAM4</accession>
<keyword evidence="2 8" id="KW-0349">Heme</keyword>
<keyword evidence="12" id="KW-0575">Peroxidase</keyword>
<evidence type="ECO:0000256" key="2">
    <source>
        <dbReference type="ARBA" id="ARBA00022617"/>
    </source>
</evidence>
<protein>
    <submittedName>
        <fullName evidence="12">Cytochrome-c peroxidase</fullName>
    </submittedName>
</protein>